<organism evidence="6 7">
    <name type="scientific">Arachnia propionica</name>
    <dbReference type="NCBI Taxonomy" id="1750"/>
    <lineage>
        <taxon>Bacteria</taxon>
        <taxon>Bacillati</taxon>
        <taxon>Actinomycetota</taxon>
        <taxon>Actinomycetes</taxon>
        <taxon>Propionibacteriales</taxon>
        <taxon>Propionibacteriaceae</taxon>
        <taxon>Arachnia</taxon>
    </lineage>
</organism>
<keyword evidence="1" id="KW-0808">Transferase</keyword>
<dbReference type="SUPFAM" id="SSF55874">
    <property type="entry name" value="ATPase domain of HSP90 chaperone/DNA topoisomerase II/histidine kinase"/>
    <property type="match status" value="1"/>
</dbReference>
<keyword evidence="4" id="KW-1133">Transmembrane helix</keyword>
<evidence type="ECO:0000256" key="3">
    <source>
        <dbReference type="ARBA" id="ARBA00023012"/>
    </source>
</evidence>
<dbReference type="Gene3D" id="1.20.5.1930">
    <property type="match status" value="1"/>
</dbReference>
<dbReference type="GO" id="GO:0000155">
    <property type="term" value="F:phosphorelay sensor kinase activity"/>
    <property type="evidence" value="ECO:0007669"/>
    <property type="project" value="InterPro"/>
</dbReference>
<dbReference type="InterPro" id="IPR011712">
    <property type="entry name" value="Sig_transdc_His_kin_sub3_dim/P"/>
</dbReference>
<feature type="transmembrane region" description="Helical" evidence="4">
    <location>
        <begin position="114"/>
        <end position="132"/>
    </location>
</feature>
<dbReference type="Gene3D" id="3.30.565.10">
    <property type="entry name" value="Histidine kinase-like ATPase, C-terminal domain"/>
    <property type="match status" value="1"/>
</dbReference>
<dbReference type="InterPro" id="IPR036890">
    <property type="entry name" value="HATPase_C_sf"/>
</dbReference>
<reference evidence="6 7" key="1">
    <citation type="submission" date="2018-11" db="EMBL/GenBank/DDBJ databases">
        <title>Genomes From Bacteria Associated with the Canine Oral Cavity: a Test Case for Automated Genome-Based Taxonomic Assignment.</title>
        <authorList>
            <person name="Coil D.A."/>
            <person name="Jospin G."/>
            <person name="Darling A.E."/>
            <person name="Wallis C."/>
            <person name="Davis I.J."/>
            <person name="Harris S."/>
            <person name="Eisen J.A."/>
            <person name="Holcombe L.J."/>
            <person name="O'Flynn C."/>
        </authorList>
    </citation>
    <scope>NUCLEOTIDE SEQUENCE [LARGE SCALE GENOMIC DNA]</scope>
    <source>
        <strain evidence="6 7">OH2822_COT-296</strain>
    </source>
</reference>
<keyword evidence="2" id="KW-0418">Kinase</keyword>
<dbReference type="CDD" id="cd16917">
    <property type="entry name" value="HATPase_UhpB-NarQ-NarX-like"/>
    <property type="match status" value="1"/>
</dbReference>
<dbReference type="InterPro" id="IPR050482">
    <property type="entry name" value="Sensor_HK_TwoCompSys"/>
</dbReference>
<dbReference type="PANTHER" id="PTHR24421">
    <property type="entry name" value="NITRATE/NITRITE SENSOR PROTEIN NARX-RELATED"/>
    <property type="match status" value="1"/>
</dbReference>
<feature type="transmembrane region" description="Helical" evidence="4">
    <location>
        <begin position="9"/>
        <end position="27"/>
    </location>
</feature>
<feature type="transmembrane region" description="Helical" evidence="4">
    <location>
        <begin position="75"/>
        <end position="108"/>
    </location>
</feature>
<accession>A0A3P1WX33</accession>
<feature type="domain" description="Signal transduction histidine kinase subgroup 3 dimerisation and phosphoacceptor" evidence="5">
    <location>
        <begin position="179"/>
        <end position="239"/>
    </location>
</feature>
<keyword evidence="3" id="KW-0902">Two-component regulatory system</keyword>
<dbReference type="AlphaFoldDB" id="A0A3P1WX33"/>
<sequence length="356" mass="38491">MRKLLFGRWMGMLMASVWLVFLIFPILTLNLQPDVFRRWLGFAAILLFVPAYVSSFIQLGILLEGRSRRAQLVRGLLLLLLTATIAWAGGALGLALGMAPFLMAYTVWGLWPPLRGIASLGVLAAGTAVLGLSGWGLHLLIPLGATALVGLSGAVGVGGTELEIEAAQQREEQLLSEDRERLARDVHDLVGHTLTVAMLKVQLAERLLETDPARAREELLATQEHLGRAQEELRLSINGILQRPVSRELEVARRDLEGAGITVELQGEPDRIPESWDPVLGWVLREATTNVLRHAGAGRVRIHVSPTALRIVDDGVGPGGGEGRGIPGMRSRVTSAGGSFEILSPPHGGCEVRVTW</sequence>
<dbReference type="PANTHER" id="PTHR24421:SF63">
    <property type="entry name" value="SENSOR HISTIDINE KINASE DESK"/>
    <property type="match status" value="1"/>
</dbReference>
<dbReference type="Proteomes" id="UP000280935">
    <property type="component" value="Unassembled WGS sequence"/>
</dbReference>
<dbReference type="EMBL" id="RQYT01000005">
    <property type="protein sequence ID" value="RRD50596.1"/>
    <property type="molecule type" value="Genomic_DNA"/>
</dbReference>
<comment type="caution">
    <text evidence="6">The sequence shown here is derived from an EMBL/GenBank/DDBJ whole genome shotgun (WGS) entry which is preliminary data.</text>
</comment>
<dbReference type="Pfam" id="PF07730">
    <property type="entry name" value="HisKA_3"/>
    <property type="match status" value="1"/>
</dbReference>
<evidence type="ECO:0000256" key="4">
    <source>
        <dbReference type="SAM" id="Phobius"/>
    </source>
</evidence>
<protein>
    <recommendedName>
        <fullName evidence="5">Signal transduction histidine kinase subgroup 3 dimerisation and phosphoacceptor domain-containing protein</fullName>
    </recommendedName>
</protein>
<evidence type="ECO:0000313" key="7">
    <source>
        <dbReference type="Proteomes" id="UP000280935"/>
    </source>
</evidence>
<name>A0A3P1WX33_9ACTN</name>
<gene>
    <name evidence="6" type="ORF">EII35_04180</name>
</gene>
<evidence type="ECO:0000256" key="1">
    <source>
        <dbReference type="ARBA" id="ARBA00022679"/>
    </source>
</evidence>
<evidence type="ECO:0000256" key="2">
    <source>
        <dbReference type="ARBA" id="ARBA00022777"/>
    </source>
</evidence>
<keyword evidence="4" id="KW-0472">Membrane</keyword>
<dbReference type="RefSeq" id="WP_125227201.1">
    <property type="nucleotide sequence ID" value="NZ_RQYT01000005.1"/>
</dbReference>
<evidence type="ECO:0000259" key="5">
    <source>
        <dbReference type="Pfam" id="PF07730"/>
    </source>
</evidence>
<keyword evidence="4" id="KW-0812">Transmembrane</keyword>
<dbReference type="OrthoDB" id="5241784at2"/>
<feature type="transmembrane region" description="Helical" evidence="4">
    <location>
        <begin position="39"/>
        <end position="63"/>
    </location>
</feature>
<dbReference type="GO" id="GO:0016020">
    <property type="term" value="C:membrane"/>
    <property type="evidence" value="ECO:0007669"/>
    <property type="project" value="InterPro"/>
</dbReference>
<dbReference type="GO" id="GO:0046983">
    <property type="term" value="F:protein dimerization activity"/>
    <property type="evidence" value="ECO:0007669"/>
    <property type="project" value="InterPro"/>
</dbReference>
<evidence type="ECO:0000313" key="6">
    <source>
        <dbReference type="EMBL" id="RRD50596.1"/>
    </source>
</evidence>
<proteinExistence type="predicted"/>